<dbReference type="SUPFAM" id="SSF102645">
    <property type="entry name" value="CoaB-like"/>
    <property type="match status" value="1"/>
</dbReference>
<keyword evidence="1 3" id="KW-0210">Decarboxylase</keyword>
<dbReference type="Pfam" id="PF04127">
    <property type="entry name" value="DFP"/>
    <property type="match status" value="1"/>
</dbReference>
<comment type="caution">
    <text evidence="7">The sequence shown here is derived from an EMBL/GenBank/DDBJ whole genome shotgun (WGS) entry which is preliminary data.</text>
</comment>
<accession>A0A7C3YSF8</accession>
<name>A0A7C3YSF8_UNCW3</name>
<dbReference type="PANTHER" id="PTHR14359">
    <property type="entry name" value="HOMO-OLIGOMERIC FLAVIN CONTAINING CYS DECARBOXYLASE FAMILY"/>
    <property type="match status" value="1"/>
</dbReference>
<dbReference type="InterPro" id="IPR005252">
    <property type="entry name" value="CoaBC"/>
</dbReference>
<keyword evidence="2 3" id="KW-0456">Lyase</keyword>
<keyword evidence="3 4" id="KW-0288">FMN</keyword>
<comment type="cofactor">
    <cofactor evidence="3">
        <name>FMN</name>
        <dbReference type="ChEBI" id="CHEBI:58210"/>
    </cofactor>
    <text evidence="3">Binds 1 FMN per subunit.</text>
</comment>
<feature type="binding site" evidence="3">
    <location>
        <position position="289"/>
    </location>
    <ligand>
        <name>CTP</name>
        <dbReference type="ChEBI" id="CHEBI:37563"/>
    </ligand>
</feature>
<dbReference type="PANTHER" id="PTHR14359:SF6">
    <property type="entry name" value="PHOSPHOPANTOTHENOYLCYSTEINE DECARBOXYLASE"/>
    <property type="match status" value="1"/>
</dbReference>
<comment type="catalytic activity">
    <reaction evidence="3 4">
        <text>N-[(R)-4-phosphopantothenoyl]-L-cysteine + H(+) = (R)-4'-phosphopantetheine + CO2</text>
        <dbReference type="Rhea" id="RHEA:16793"/>
        <dbReference type="ChEBI" id="CHEBI:15378"/>
        <dbReference type="ChEBI" id="CHEBI:16526"/>
        <dbReference type="ChEBI" id="CHEBI:59458"/>
        <dbReference type="ChEBI" id="CHEBI:61723"/>
        <dbReference type="EC" id="4.1.1.36"/>
    </reaction>
</comment>
<dbReference type="NCBIfam" id="TIGR00521">
    <property type="entry name" value="coaBC_dfp"/>
    <property type="match status" value="1"/>
</dbReference>
<comment type="cofactor">
    <cofactor evidence="3">
        <name>Mg(2+)</name>
        <dbReference type="ChEBI" id="CHEBI:18420"/>
    </cofactor>
</comment>
<feature type="domain" description="DNA/pantothenate metabolism flavoprotein C-terminal" evidence="6">
    <location>
        <begin position="187"/>
        <end position="388"/>
    </location>
</feature>
<feature type="binding site" evidence="3">
    <location>
        <position position="320"/>
    </location>
    <ligand>
        <name>CTP</name>
        <dbReference type="ChEBI" id="CHEBI:37563"/>
    </ligand>
</feature>
<feature type="binding site" evidence="3">
    <location>
        <position position="335"/>
    </location>
    <ligand>
        <name>CTP</name>
        <dbReference type="ChEBI" id="CHEBI:37563"/>
    </ligand>
</feature>
<dbReference type="SUPFAM" id="SSF52507">
    <property type="entry name" value="Homo-oligomeric flavin-containing Cys decarboxylases, HFCD"/>
    <property type="match status" value="1"/>
</dbReference>
<reference evidence="7" key="1">
    <citation type="journal article" date="2020" name="mSystems">
        <title>Genome- and Community-Level Interaction Insights into Carbon Utilization and Element Cycling Functions of Hydrothermarchaeota in Hydrothermal Sediment.</title>
        <authorList>
            <person name="Zhou Z."/>
            <person name="Liu Y."/>
            <person name="Xu W."/>
            <person name="Pan J."/>
            <person name="Luo Z.H."/>
            <person name="Li M."/>
        </authorList>
    </citation>
    <scope>NUCLEOTIDE SEQUENCE [LARGE SCALE GENOMIC DNA]</scope>
    <source>
        <strain evidence="7">SpSt-906</strain>
    </source>
</reference>
<dbReference type="GO" id="GO:0046872">
    <property type="term" value="F:metal ion binding"/>
    <property type="evidence" value="ECO:0007669"/>
    <property type="project" value="UniProtKB-KW"/>
</dbReference>
<comment type="pathway">
    <text evidence="3 4">Cofactor biosynthesis; coenzyme A biosynthesis; CoA from (R)-pantothenate: step 3/5.</text>
</comment>
<dbReference type="EC" id="6.3.2.5" evidence="3"/>
<dbReference type="GO" id="GO:0004632">
    <property type="term" value="F:phosphopantothenate--cysteine ligase activity"/>
    <property type="evidence" value="ECO:0007669"/>
    <property type="project" value="UniProtKB-UniRule"/>
</dbReference>
<dbReference type="GO" id="GO:0004633">
    <property type="term" value="F:phosphopantothenoylcysteine decarboxylase activity"/>
    <property type="evidence" value="ECO:0007669"/>
    <property type="project" value="UniProtKB-UniRule"/>
</dbReference>
<dbReference type="EC" id="4.1.1.36" evidence="3"/>
<dbReference type="InterPro" id="IPR036551">
    <property type="entry name" value="Flavin_trans-like"/>
</dbReference>
<comment type="catalytic activity">
    <reaction evidence="3 4">
        <text>(R)-4'-phosphopantothenate + L-cysteine + CTP = N-[(R)-4-phosphopantothenoyl]-L-cysteine + CMP + diphosphate + H(+)</text>
        <dbReference type="Rhea" id="RHEA:19397"/>
        <dbReference type="ChEBI" id="CHEBI:10986"/>
        <dbReference type="ChEBI" id="CHEBI:15378"/>
        <dbReference type="ChEBI" id="CHEBI:33019"/>
        <dbReference type="ChEBI" id="CHEBI:35235"/>
        <dbReference type="ChEBI" id="CHEBI:37563"/>
        <dbReference type="ChEBI" id="CHEBI:59458"/>
        <dbReference type="ChEBI" id="CHEBI:60377"/>
        <dbReference type="EC" id="6.3.2.5"/>
    </reaction>
</comment>
<dbReference type="EMBL" id="DTMQ01000012">
    <property type="protein sequence ID" value="HGE98812.1"/>
    <property type="molecule type" value="Genomic_DNA"/>
</dbReference>
<comment type="similarity">
    <text evidence="3 4">In the C-terminal section; belongs to the PPC synthetase family.</text>
</comment>
<evidence type="ECO:0000256" key="2">
    <source>
        <dbReference type="ARBA" id="ARBA00023239"/>
    </source>
</evidence>
<organism evidence="7">
    <name type="scientific">candidate division WOR-3 bacterium</name>
    <dbReference type="NCBI Taxonomy" id="2052148"/>
    <lineage>
        <taxon>Bacteria</taxon>
        <taxon>Bacteria division WOR-3</taxon>
    </lineage>
</organism>
<keyword evidence="3" id="KW-0479">Metal-binding</keyword>
<keyword evidence="3 4" id="KW-0285">Flavoprotein</keyword>
<sequence length="399" mass="44612">MKRKSSPVNHSLILGVSGGIGVYKALELLRLFQKAGFETWVVMTENAQRFVSPLSFQTFTPNPVITSLFTEPLVHIELQKREILLIAPATANIIGKIACGICDDALSTITCAFPGPKVLVPAMNKEMWENPVVQENIRKLKSLGYHIMEPKEGELASGEWGKGRMPEPEEIFAFVQSLLSQKKEGILSGLKILITAGRTEEDIDPVRVLTNRSSGRLGKELAEKAKDWGADCLLIAGRMEEKPEGVKIISCRTASEMLSLLKRESKKNDILIMTAAVGDYKPLVREKGKKIKKKSFSLPLVKNVDILESLREEKLFKVGFSLDSEAELIKEAKRKLKEKNLDLICANSFASLESDFIEATILSRDGEIERLPRMTKREFAAHLLQKIKTKFNEKVKSFT</sequence>
<dbReference type="Gene3D" id="3.40.50.1950">
    <property type="entry name" value="Flavin prenyltransferase-like"/>
    <property type="match status" value="1"/>
</dbReference>
<feature type="binding site" evidence="3">
    <location>
        <position position="339"/>
    </location>
    <ligand>
        <name>CTP</name>
        <dbReference type="ChEBI" id="CHEBI:37563"/>
    </ligand>
</feature>
<keyword evidence="3 4" id="KW-0436">Ligase</keyword>
<comment type="function">
    <text evidence="3">Catalyzes two sequential steps in the biosynthesis of coenzyme A. In the first step cysteine is conjugated to 4'-phosphopantothenate to form 4-phosphopantothenoylcysteine. In the second step the latter compound is decarboxylated to form 4'-phosphopantotheine.</text>
</comment>
<evidence type="ECO:0000259" key="6">
    <source>
        <dbReference type="Pfam" id="PF04127"/>
    </source>
</evidence>
<dbReference type="AlphaFoldDB" id="A0A7C3YSF8"/>
<dbReference type="GO" id="GO:0071513">
    <property type="term" value="C:phosphopantothenoylcysteine decarboxylase complex"/>
    <property type="evidence" value="ECO:0007669"/>
    <property type="project" value="TreeGrafter"/>
</dbReference>
<feature type="binding site" evidence="3">
    <location>
        <position position="279"/>
    </location>
    <ligand>
        <name>CTP</name>
        <dbReference type="ChEBI" id="CHEBI:37563"/>
    </ligand>
</feature>
<dbReference type="InterPro" id="IPR003382">
    <property type="entry name" value="Flavoprotein"/>
</dbReference>
<comment type="pathway">
    <text evidence="3 4">Cofactor biosynthesis; coenzyme A biosynthesis; CoA from (R)-pantothenate: step 2/5.</text>
</comment>
<evidence type="ECO:0000259" key="5">
    <source>
        <dbReference type="Pfam" id="PF02441"/>
    </source>
</evidence>
<comment type="function">
    <text evidence="4">Catalyzes two steps in the biosynthesis of coenzyme A. In the first step cysteine is conjugated to 4'-phosphopantothenate to form 4-phosphopantothenoylcysteine, in the latter compound is decarboxylated to form 4'-phosphopantotheine.</text>
</comment>
<dbReference type="HAMAP" id="MF_02225">
    <property type="entry name" value="CoaBC"/>
    <property type="match status" value="1"/>
</dbReference>
<dbReference type="UniPathway" id="UPA00241">
    <property type="reaction ID" value="UER00353"/>
</dbReference>
<comment type="caution">
    <text evidence="3">Lacks conserved residue(s) required for the propagation of feature annotation.</text>
</comment>
<dbReference type="GO" id="GO:0015937">
    <property type="term" value="P:coenzyme A biosynthetic process"/>
    <property type="evidence" value="ECO:0007669"/>
    <property type="project" value="UniProtKB-UniRule"/>
</dbReference>
<evidence type="ECO:0000256" key="1">
    <source>
        <dbReference type="ARBA" id="ARBA00022793"/>
    </source>
</evidence>
<dbReference type="InterPro" id="IPR007085">
    <property type="entry name" value="DNA/pantothenate-metab_flavo_C"/>
</dbReference>
<feature type="region of interest" description="Phosphopantothenoylcysteine decarboxylase" evidence="3">
    <location>
        <begin position="1"/>
        <end position="191"/>
    </location>
</feature>
<dbReference type="Gene3D" id="3.40.50.10300">
    <property type="entry name" value="CoaB-like"/>
    <property type="match status" value="1"/>
</dbReference>
<dbReference type="InterPro" id="IPR035929">
    <property type="entry name" value="CoaB-like_sf"/>
</dbReference>
<dbReference type="Pfam" id="PF02441">
    <property type="entry name" value="Flavoprotein"/>
    <property type="match status" value="1"/>
</dbReference>
<evidence type="ECO:0000256" key="3">
    <source>
        <dbReference type="HAMAP-Rule" id="MF_02225"/>
    </source>
</evidence>
<protein>
    <recommendedName>
        <fullName evidence="3">Coenzyme A biosynthesis bifunctional protein CoaBC</fullName>
    </recommendedName>
    <alternativeName>
        <fullName evidence="3">DNA/pantothenate metabolism flavoprotein</fullName>
    </alternativeName>
    <alternativeName>
        <fullName evidence="3">Phosphopantothenoylcysteine synthetase/decarboxylase</fullName>
        <shortName evidence="3">PPCS-PPCDC</shortName>
    </alternativeName>
    <domain>
        <recommendedName>
            <fullName evidence="3">Phosphopantothenoylcysteine decarboxylase</fullName>
            <shortName evidence="3">PPC decarboxylase</shortName>
            <shortName evidence="3">PPC-DC</shortName>
            <ecNumber evidence="3">4.1.1.36</ecNumber>
        </recommendedName>
        <alternativeName>
            <fullName evidence="3">CoaC</fullName>
        </alternativeName>
    </domain>
    <domain>
        <recommendedName>
            <fullName evidence="3">Phosphopantothenate--cysteine ligase</fullName>
            <ecNumber evidence="3">6.3.2.5</ecNumber>
        </recommendedName>
        <alternativeName>
            <fullName evidence="3">CoaB</fullName>
        </alternativeName>
        <alternativeName>
            <fullName evidence="3">Phosphopantothenoylcysteine synthetase</fullName>
            <shortName evidence="3">PPC synthetase</shortName>
            <shortName evidence="3">PPC-S</shortName>
        </alternativeName>
    </domain>
</protein>
<feature type="region of interest" description="Phosphopantothenate--cysteine ligase" evidence="3">
    <location>
        <begin position="192"/>
        <end position="399"/>
    </location>
</feature>
<comment type="similarity">
    <text evidence="3 4">In the N-terminal section; belongs to the HFCD (homo-oligomeric flavin containing Cys decarboxylase) superfamily.</text>
</comment>
<dbReference type="GO" id="GO:0015941">
    <property type="term" value="P:pantothenate catabolic process"/>
    <property type="evidence" value="ECO:0007669"/>
    <property type="project" value="InterPro"/>
</dbReference>
<feature type="domain" description="Flavoprotein" evidence="5">
    <location>
        <begin position="12"/>
        <end position="177"/>
    </location>
</feature>
<keyword evidence="3" id="KW-0511">Multifunctional enzyme</keyword>
<evidence type="ECO:0000313" key="7">
    <source>
        <dbReference type="EMBL" id="HGE98812.1"/>
    </source>
</evidence>
<proteinExistence type="inferred from homology"/>
<keyword evidence="3" id="KW-0460">Magnesium</keyword>
<evidence type="ECO:0000256" key="4">
    <source>
        <dbReference type="RuleBase" id="RU364078"/>
    </source>
</evidence>
<dbReference type="GO" id="GO:0010181">
    <property type="term" value="F:FMN binding"/>
    <property type="evidence" value="ECO:0007669"/>
    <property type="project" value="UniProtKB-UniRule"/>
</dbReference>
<gene>
    <name evidence="3 7" type="primary">coaBC</name>
    <name evidence="7" type="ORF">ENX07_01905</name>
</gene>